<dbReference type="EMBL" id="CAJVQA010013353">
    <property type="protein sequence ID" value="CAG8723632.1"/>
    <property type="molecule type" value="Genomic_DNA"/>
</dbReference>
<gene>
    <name evidence="1" type="ORF">CPELLU_LOCUS13044</name>
</gene>
<accession>A0A9N9I7A9</accession>
<dbReference type="AlphaFoldDB" id="A0A9N9I7A9"/>
<evidence type="ECO:0000313" key="2">
    <source>
        <dbReference type="Proteomes" id="UP000789759"/>
    </source>
</evidence>
<protein>
    <submittedName>
        <fullName evidence="1">20327_t:CDS:1</fullName>
    </submittedName>
</protein>
<keyword evidence="2" id="KW-1185">Reference proteome</keyword>
<evidence type="ECO:0000313" key="1">
    <source>
        <dbReference type="EMBL" id="CAG8723632.1"/>
    </source>
</evidence>
<proteinExistence type="predicted"/>
<comment type="caution">
    <text evidence="1">The sequence shown here is derived from an EMBL/GenBank/DDBJ whole genome shotgun (WGS) entry which is preliminary data.</text>
</comment>
<dbReference type="Proteomes" id="UP000789759">
    <property type="component" value="Unassembled WGS sequence"/>
</dbReference>
<name>A0A9N9I7A9_9GLOM</name>
<reference evidence="1" key="1">
    <citation type="submission" date="2021-06" db="EMBL/GenBank/DDBJ databases">
        <authorList>
            <person name="Kallberg Y."/>
            <person name="Tangrot J."/>
            <person name="Rosling A."/>
        </authorList>
    </citation>
    <scope>NUCLEOTIDE SEQUENCE</scope>
    <source>
        <strain evidence="1">FL966</strain>
    </source>
</reference>
<organism evidence="1 2">
    <name type="scientific">Cetraspora pellucida</name>
    <dbReference type="NCBI Taxonomy" id="1433469"/>
    <lineage>
        <taxon>Eukaryota</taxon>
        <taxon>Fungi</taxon>
        <taxon>Fungi incertae sedis</taxon>
        <taxon>Mucoromycota</taxon>
        <taxon>Glomeromycotina</taxon>
        <taxon>Glomeromycetes</taxon>
        <taxon>Diversisporales</taxon>
        <taxon>Gigasporaceae</taxon>
        <taxon>Cetraspora</taxon>
    </lineage>
</organism>
<sequence>MHNIVGILQKESPESLSNKDNDELINEEEFFIENQASNNSTIEYVDSFESDFFTQQEIVLFQQIYQTNLIQNFMKYKEKKSQMSEQDD</sequence>
<dbReference type="OrthoDB" id="10510657at2759"/>